<dbReference type="EMBL" id="BA000038">
    <property type="protein sequence ID" value="BAC97575.1"/>
    <property type="molecule type" value="Genomic_DNA"/>
</dbReference>
<organism evidence="2 3">
    <name type="scientific">Vibrio vulnificus (strain YJ016)</name>
    <dbReference type="NCBI Taxonomy" id="196600"/>
    <lineage>
        <taxon>Bacteria</taxon>
        <taxon>Pseudomonadati</taxon>
        <taxon>Pseudomonadota</taxon>
        <taxon>Gammaproteobacteria</taxon>
        <taxon>Vibrionales</taxon>
        <taxon>Vibrionaceae</taxon>
        <taxon>Vibrio</taxon>
    </lineage>
</organism>
<reference evidence="2 3" key="1">
    <citation type="journal article" date="2003" name="Genome Res.">
        <title>Comparative genome analysis of Vibrio vulnificus, a marine pathogen.</title>
        <authorList>
            <person name="Chen C.Y."/>
            <person name="Wu K.M."/>
            <person name="Chang Y.C."/>
            <person name="Chang C.H."/>
            <person name="Tsai H.C."/>
            <person name="Liao T.L."/>
            <person name="Liu Y.M."/>
            <person name="Chen H.J."/>
            <person name="Shen A.B."/>
            <person name="Li J.C."/>
            <person name="Su T.L."/>
            <person name="Shao C.P."/>
            <person name="Lee C.T."/>
            <person name="Hor L.I."/>
            <person name="Tsai S.F."/>
        </authorList>
    </citation>
    <scope>NUCLEOTIDE SEQUENCE [LARGE SCALE GENOMIC DNA]</scope>
    <source>
        <strain evidence="2 3">YJ016</strain>
    </source>
</reference>
<keyword evidence="1" id="KW-1133">Transmembrane helix</keyword>
<keyword evidence="1" id="KW-0472">Membrane</keyword>
<dbReference type="HOGENOM" id="CLU_668932_0_0_6"/>
<sequence length="411" mass="46756">MLVNYLICKYSGAQEWLSQQGIHIDHVVDSIHLIDVSQGDKVYGDVPVSLLRDLSKKQVSYWEIKADIHHSVDPTTVEAEYLKRVDAQLIKTELHIGLSGYFKRCRHYVADRWKRMGHWYRRAERSPRLIWAYTTLSLLFFAWFGDLAGGSHLFEWAIGRSSSTGVLDVWPTLISLTGYVLFSSLLIRAGRGFLPGLRSVKVTKTTKARRVLLLNLSHLPNLSEVNGQFHVSLRNQDQETTYHFQGELLTDLAKLNEIEAQGFRWNGTQLLRALAKHIDRVELLVLLSTKDLGSHRNEMGSHHFAPRVKQLLSQYVDHYRCKIVVEPRLLHPQNVGETYDILNEVLSDLIVKEHIRDQDICLDITGGTAAMSCAAAMATIHRNSQFQYVSTDGKGEVYQQDLQLTVSPAKA</sequence>
<proteinExistence type="predicted"/>
<accession>Q7MC38</accession>
<dbReference type="CDD" id="cd09743">
    <property type="entry name" value="Csx16_III-U"/>
    <property type="match status" value="1"/>
</dbReference>
<evidence type="ECO:0000256" key="1">
    <source>
        <dbReference type="SAM" id="Phobius"/>
    </source>
</evidence>
<dbReference type="Pfam" id="PF09652">
    <property type="entry name" value="Cas_VVA1548"/>
    <property type="match status" value="1"/>
</dbReference>
<keyword evidence="1" id="KW-0812">Transmembrane</keyword>
<dbReference type="NCBIfam" id="TIGR02620">
    <property type="entry name" value="cas_VVA1548"/>
    <property type="match status" value="1"/>
</dbReference>
<dbReference type="AlphaFoldDB" id="Q7MC38"/>
<feature type="transmembrane region" description="Helical" evidence="1">
    <location>
        <begin position="129"/>
        <end position="149"/>
    </location>
</feature>
<dbReference type="InterPro" id="IPR013443">
    <property type="entry name" value="CRISPR-assoc_prot_Csx16"/>
</dbReference>
<evidence type="ECO:0000313" key="2">
    <source>
        <dbReference type="EMBL" id="BAC97575.1"/>
    </source>
</evidence>
<evidence type="ECO:0000313" key="3">
    <source>
        <dbReference type="Proteomes" id="UP000002675"/>
    </source>
</evidence>
<dbReference type="Proteomes" id="UP000002675">
    <property type="component" value="Chromosome II"/>
</dbReference>
<gene>
    <name evidence="2" type="ordered locus">VVA1549</name>
</gene>
<feature type="transmembrane region" description="Helical" evidence="1">
    <location>
        <begin position="169"/>
        <end position="189"/>
    </location>
</feature>
<protein>
    <submittedName>
        <fullName evidence="2">Uncharacterized protein</fullName>
    </submittedName>
</protein>
<dbReference type="KEGG" id="vvy:VVA1549"/>
<name>Q7MC38_VIBVY</name>
<dbReference type="Gene3D" id="3.40.50.10770">
    <property type="entry name" value="Hypothetical protein VC1899 like domain (Restriction endonuclease-like)"/>
    <property type="match status" value="1"/>
</dbReference>